<keyword evidence="1" id="KW-0808">Transferase</keyword>
<name>A0A2S2NZM4_SCHGA</name>
<gene>
    <name evidence="1" type="ORF">g.45906</name>
</gene>
<reference evidence="1" key="1">
    <citation type="submission" date="2018-04" db="EMBL/GenBank/DDBJ databases">
        <title>Transcriptome of Schizaphis graminum biotype I.</title>
        <authorList>
            <person name="Scully E.D."/>
            <person name="Geib S.M."/>
            <person name="Palmer N.A."/>
            <person name="Koch K."/>
            <person name="Bradshaw J."/>
            <person name="Heng-Moss T."/>
            <person name="Sarath G."/>
        </authorList>
    </citation>
    <scope>NUCLEOTIDE SEQUENCE</scope>
</reference>
<protein>
    <submittedName>
        <fullName evidence="1">Putative RNA-directed DNA polymerase</fullName>
    </submittedName>
</protein>
<accession>A0A2S2NZM4</accession>
<dbReference type="PANTHER" id="PTHR19446">
    <property type="entry name" value="REVERSE TRANSCRIPTASES"/>
    <property type="match status" value="1"/>
</dbReference>
<dbReference type="AlphaFoldDB" id="A0A2S2NZM4"/>
<evidence type="ECO:0000313" key="1">
    <source>
        <dbReference type="EMBL" id="MBY22512.1"/>
    </source>
</evidence>
<sequence length="151" mass="17406">MNNINVDLSSWIIDQNEIHDFLNYLDINASTGPDGVPSIFLKLCSFELIKSLYLIFNKSLSLGYFPNIRKKSFITPIHKSGDKHNVSNYRPISKLFHIPKIFEAIITKKLTKIMSPYNCKNQHGFRPKMSISTNMLLFQFKILDSLNSHAQ</sequence>
<dbReference type="GO" id="GO:0003964">
    <property type="term" value="F:RNA-directed DNA polymerase activity"/>
    <property type="evidence" value="ECO:0007669"/>
    <property type="project" value="UniProtKB-KW"/>
</dbReference>
<proteinExistence type="predicted"/>
<organism evidence="1">
    <name type="scientific">Schizaphis graminum</name>
    <name type="common">Green bug aphid</name>
    <dbReference type="NCBI Taxonomy" id="13262"/>
    <lineage>
        <taxon>Eukaryota</taxon>
        <taxon>Metazoa</taxon>
        <taxon>Ecdysozoa</taxon>
        <taxon>Arthropoda</taxon>
        <taxon>Hexapoda</taxon>
        <taxon>Insecta</taxon>
        <taxon>Pterygota</taxon>
        <taxon>Neoptera</taxon>
        <taxon>Paraneoptera</taxon>
        <taxon>Hemiptera</taxon>
        <taxon>Sternorrhyncha</taxon>
        <taxon>Aphidomorpha</taxon>
        <taxon>Aphidoidea</taxon>
        <taxon>Aphididae</taxon>
        <taxon>Aphidini</taxon>
        <taxon>Schizaphis</taxon>
    </lineage>
</organism>
<keyword evidence="1" id="KW-0548">Nucleotidyltransferase</keyword>
<keyword evidence="1" id="KW-0695">RNA-directed DNA polymerase</keyword>
<dbReference type="EMBL" id="GGMR01009893">
    <property type="protein sequence ID" value="MBY22512.1"/>
    <property type="molecule type" value="Transcribed_RNA"/>
</dbReference>